<dbReference type="Gene3D" id="2.60.40.790">
    <property type="match status" value="1"/>
</dbReference>
<keyword evidence="8" id="KW-0539">Nucleus</keyword>
<evidence type="ECO:0000256" key="7">
    <source>
        <dbReference type="ARBA" id="ARBA00022833"/>
    </source>
</evidence>
<dbReference type="GeneTree" id="ENSGT00940000160159"/>
<feature type="binding site" evidence="10">
    <location>
        <position position="100"/>
    </location>
    <ligand>
        <name>Zn(2+)</name>
        <dbReference type="ChEBI" id="CHEBI:29105"/>
        <label>1</label>
    </ligand>
</feature>
<evidence type="ECO:0000313" key="16">
    <source>
        <dbReference type="Proteomes" id="UP000265120"/>
    </source>
</evidence>
<keyword evidence="5" id="KW-0273">Eye lens protein</keyword>
<keyword evidence="16" id="KW-1185">Reference proteome</keyword>
<evidence type="ECO:0000259" key="14">
    <source>
        <dbReference type="PROSITE" id="PS01031"/>
    </source>
</evidence>
<evidence type="ECO:0000256" key="8">
    <source>
        <dbReference type="ARBA" id="ARBA00023242"/>
    </source>
</evidence>
<evidence type="ECO:0000256" key="2">
    <source>
        <dbReference type="ARBA" id="ARBA00004496"/>
    </source>
</evidence>
<dbReference type="GO" id="GO:0002088">
    <property type="term" value="P:lens development in camera-type eye"/>
    <property type="evidence" value="ECO:0007669"/>
    <property type="project" value="Ensembl"/>
</dbReference>
<feature type="region of interest" description="Disordered" evidence="13">
    <location>
        <begin position="144"/>
        <end position="175"/>
    </location>
</feature>
<keyword evidence="7 10" id="KW-0862">Zinc</keyword>
<accession>A0A3P8UES5</accession>
<dbReference type="GO" id="GO:0005634">
    <property type="term" value="C:nucleus"/>
    <property type="evidence" value="ECO:0007669"/>
    <property type="project" value="UniProtKB-SubCell"/>
</dbReference>
<dbReference type="Proteomes" id="UP000265120">
    <property type="component" value="Chromosome 14"/>
</dbReference>
<dbReference type="STRING" id="244447.ENSCSEP00000001728"/>
<evidence type="ECO:0000313" key="15">
    <source>
        <dbReference type="Ensembl" id="ENSCSEP00000001728.1"/>
    </source>
</evidence>
<dbReference type="SUPFAM" id="SSF49764">
    <property type="entry name" value="HSP20-like chaperones"/>
    <property type="match status" value="1"/>
</dbReference>
<dbReference type="Pfam" id="PF00011">
    <property type="entry name" value="HSP20"/>
    <property type="match status" value="1"/>
</dbReference>
<feature type="binding site" evidence="10">
    <location>
        <position position="107"/>
    </location>
    <ligand>
        <name>Zn(2+)</name>
        <dbReference type="ChEBI" id="CHEBI:29105"/>
        <label>2</label>
    </ligand>
</feature>
<keyword evidence="4" id="KW-0963">Cytoplasm</keyword>
<comment type="subcellular location">
    <subcellularLocation>
        <location evidence="2">Cytoplasm</location>
    </subcellularLocation>
    <subcellularLocation>
        <location evidence="1">Nucleus</location>
    </subcellularLocation>
</comment>
<dbReference type="InterPro" id="IPR003090">
    <property type="entry name" value="Alpha-crystallin_N"/>
</dbReference>
<dbReference type="GO" id="GO:0043066">
    <property type="term" value="P:negative regulation of apoptotic process"/>
    <property type="evidence" value="ECO:0007669"/>
    <property type="project" value="TreeGrafter"/>
</dbReference>
<reference evidence="15" key="3">
    <citation type="submission" date="2025-09" db="UniProtKB">
        <authorList>
            <consortium name="Ensembl"/>
        </authorList>
    </citation>
    <scope>IDENTIFICATION</scope>
</reference>
<dbReference type="AlphaFoldDB" id="A0A3P8UES5"/>
<dbReference type="PIRSF" id="PIRSF036514">
    <property type="entry name" value="Sm_HSP_B1"/>
    <property type="match status" value="1"/>
</dbReference>
<dbReference type="Ensembl" id="ENSCSET00000001760.1">
    <property type="protein sequence ID" value="ENSCSEP00000001728.1"/>
    <property type="gene ID" value="ENSCSEG00000001151.1"/>
</dbReference>
<dbReference type="GO" id="GO:0005737">
    <property type="term" value="C:cytoplasm"/>
    <property type="evidence" value="ECO:0007669"/>
    <property type="project" value="UniProtKB-SubCell"/>
</dbReference>
<dbReference type="OMA" id="QQDDHGY"/>
<dbReference type="InterPro" id="IPR002068">
    <property type="entry name" value="A-crystallin/Hsp20_dom"/>
</dbReference>
<dbReference type="InterPro" id="IPR008978">
    <property type="entry name" value="HSP20-like_chaperone"/>
</dbReference>
<dbReference type="GO" id="GO:0009408">
    <property type="term" value="P:response to heat"/>
    <property type="evidence" value="ECO:0007669"/>
    <property type="project" value="TreeGrafter"/>
</dbReference>
<dbReference type="PANTHER" id="PTHR45640">
    <property type="entry name" value="HEAT SHOCK PROTEIN HSP-12.2-RELATED"/>
    <property type="match status" value="1"/>
</dbReference>
<comment type="similarity">
    <text evidence="9 11 12">Belongs to the small heat shock protein (HSP20) family.</text>
</comment>
<sequence length="175" mass="20053">MDVSIHHPWFRRGLGSNYSPRLVDQFFGEGMFDFDFFPSTISPYYRQSMFRSFWDSANSGISEVRSDRDKFTVYLDVKHFSPDELSVKVTDDYVEIRGKHDERQDDHGYISRQFQRRYRLPSNVNQSAVTCSLSADGVLTITGPKASAQGESVYNEHSIPVTRDNKTNSTADEAS</sequence>
<dbReference type="GeneID" id="103389259"/>
<dbReference type="FunCoup" id="A0A3P8UES5">
    <property type="interactions" value="638"/>
</dbReference>
<feature type="domain" description="SHSP" evidence="14">
    <location>
        <begin position="52"/>
        <end position="162"/>
    </location>
</feature>
<protein>
    <recommendedName>
        <fullName evidence="3">Alpha-crystallin A chain</fullName>
    </recommendedName>
</protein>
<evidence type="ECO:0000256" key="9">
    <source>
        <dbReference type="PIRNR" id="PIRNR036514"/>
    </source>
</evidence>
<dbReference type="InParanoid" id="A0A3P8UES5"/>
<dbReference type="GO" id="GO:0005212">
    <property type="term" value="F:structural constituent of eye lens"/>
    <property type="evidence" value="ECO:0007669"/>
    <property type="project" value="UniProtKB-KW"/>
</dbReference>
<keyword evidence="6 10" id="KW-0479">Metal-binding</keyword>
<evidence type="ECO:0000256" key="4">
    <source>
        <dbReference type="ARBA" id="ARBA00022490"/>
    </source>
</evidence>
<dbReference type="PROSITE" id="PS01031">
    <property type="entry name" value="SHSP"/>
    <property type="match status" value="1"/>
</dbReference>
<dbReference type="GO" id="GO:0042026">
    <property type="term" value="P:protein refolding"/>
    <property type="evidence" value="ECO:0007669"/>
    <property type="project" value="TreeGrafter"/>
</dbReference>
<feature type="binding site" evidence="10">
    <location>
        <position position="102"/>
    </location>
    <ligand>
        <name>Zn(2+)</name>
        <dbReference type="ChEBI" id="CHEBI:29105"/>
        <label>1</label>
    </ligand>
</feature>
<evidence type="ECO:0000256" key="12">
    <source>
        <dbReference type="RuleBase" id="RU003616"/>
    </source>
</evidence>
<dbReference type="InterPro" id="IPR055269">
    <property type="entry name" value="Alpha-crystallin/HSP_16"/>
</dbReference>
<evidence type="ECO:0000256" key="11">
    <source>
        <dbReference type="PROSITE-ProRule" id="PRU00285"/>
    </source>
</evidence>
<reference evidence="15" key="2">
    <citation type="submission" date="2025-08" db="UniProtKB">
        <authorList>
            <consortium name="Ensembl"/>
        </authorList>
    </citation>
    <scope>IDENTIFICATION</scope>
</reference>
<dbReference type="InterPro" id="IPR001436">
    <property type="entry name" value="Alpha-crystallin/sHSP_animal"/>
</dbReference>
<dbReference type="RefSeq" id="XP_008322818.1">
    <property type="nucleotide sequence ID" value="XM_008324596.3"/>
</dbReference>
<dbReference type="GO" id="GO:0046872">
    <property type="term" value="F:metal ion binding"/>
    <property type="evidence" value="ECO:0007669"/>
    <property type="project" value="UniProtKB-KW"/>
</dbReference>
<dbReference type="CTD" id="1409"/>
<evidence type="ECO:0000256" key="13">
    <source>
        <dbReference type="SAM" id="MobiDB-lite"/>
    </source>
</evidence>
<dbReference type="OrthoDB" id="1431247at2759"/>
<evidence type="ECO:0000256" key="5">
    <source>
        <dbReference type="ARBA" id="ARBA00022613"/>
    </source>
</evidence>
<dbReference type="Pfam" id="PF00525">
    <property type="entry name" value="Crystallin"/>
    <property type="match status" value="1"/>
</dbReference>
<evidence type="ECO:0000256" key="6">
    <source>
        <dbReference type="ARBA" id="ARBA00022723"/>
    </source>
</evidence>
<dbReference type="PANTHER" id="PTHR45640:SF14">
    <property type="entry name" value="ALPHA-CRYSTALLIN A CHAIN"/>
    <property type="match status" value="1"/>
</dbReference>
<reference evidence="15 16" key="1">
    <citation type="journal article" date="2014" name="Nat. Genet.">
        <title>Whole-genome sequence of a flatfish provides insights into ZW sex chromosome evolution and adaptation to a benthic lifestyle.</title>
        <authorList>
            <person name="Chen S."/>
            <person name="Zhang G."/>
            <person name="Shao C."/>
            <person name="Huang Q."/>
            <person name="Liu G."/>
            <person name="Zhang P."/>
            <person name="Song W."/>
            <person name="An N."/>
            <person name="Chalopin D."/>
            <person name="Volff J.N."/>
            <person name="Hong Y."/>
            <person name="Li Q."/>
            <person name="Sha Z."/>
            <person name="Zhou H."/>
            <person name="Xie M."/>
            <person name="Yu Q."/>
            <person name="Liu Y."/>
            <person name="Xiang H."/>
            <person name="Wang N."/>
            <person name="Wu K."/>
            <person name="Yang C."/>
            <person name="Zhou Q."/>
            <person name="Liao X."/>
            <person name="Yang L."/>
            <person name="Hu Q."/>
            <person name="Zhang J."/>
            <person name="Meng L."/>
            <person name="Jin L."/>
            <person name="Tian Y."/>
            <person name="Lian J."/>
            <person name="Yang J."/>
            <person name="Miao G."/>
            <person name="Liu S."/>
            <person name="Liang Z."/>
            <person name="Yan F."/>
            <person name="Li Y."/>
            <person name="Sun B."/>
            <person name="Zhang H."/>
            <person name="Zhang J."/>
            <person name="Zhu Y."/>
            <person name="Du M."/>
            <person name="Zhao Y."/>
            <person name="Schartl M."/>
            <person name="Tang Q."/>
            <person name="Wang J."/>
        </authorList>
    </citation>
    <scope>NUCLEOTIDE SEQUENCE</scope>
</reference>
<dbReference type="PRINTS" id="PR00299">
    <property type="entry name" value="ACRYSTALLIN"/>
</dbReference>
<evidence type="ECO:0000256" key="3">
    <source>
        <dbReference type="ARBA" id="ARBA00018827"/>
    </source>
</evidence>
<evidence type="ECO:0000256" key="10">
    <source>
        <dbReference type="PIRSR" id="PIRSR036514-1"/>
    </source>
</evidence>
<evidence type="ECO:0000256" key="1">
    <source>
        <dbReference type="ARBA" id="ARBA00004123"/>
    </source>
</evidence>
<name>A0A3P8UES5_CYNSE</name>
<dbReference type="KEGG" id="csem:103389259"/>
<dbReference type="GO" id="GO:0051082">
    <property type="term" value="F:unfolded protein binding"/>
    <property type="evidence" value="ECO:0007669"/>
    <property type="project" value="Ensembl"/>
</dbReference>
<proteinExistence type="inferred from homology"/>
<organism evidence="15 16">
    <name type="scientific">Cynoglossus semilaevis</name>
    <name type="common">Tongue sole</name>
    <dbReference type="NCBI Taxonomy" id="244447"/>
    <lineage>
        <taxon>Eukaryota</taxon>
        <taxon>Metazoa</taxon>
        <taxon>Chordata</taxon>
        <taxon>Craniata</taxon>
        <taxon>Vertebrata</taxon>
        <taxon>Euteleostomi</taxon>
        <taxon>Actinopterygii</taxon>
        <taxon>Neopterygii</taxon>
        <taxon>Teleostei</taxon>
        <taxon>Neoteleostei</taxon>
        <taxon>Acanthomorphata</taxon>
        <taxon>Carangaria</taxon>
        <taxon>Pleuronectiformes</taxon>
        <taxon>Pleuronectoidei</taxon>
        <taxon>Cynoglossidae</taxon>
        <taxon>Cynoglossinae</taxon>
        <taxon>Cynoglossus</taxon>
    </lineage>
</organism>